<dbReference type="Pfam" id="PF01740">
    <property type="entry name" value="STAS"/>
    <property type="match status" value="1"/>
</dbReference>
<evidence type="ECO:0000313" key="4">
    <source>
        <dbReference type="Proteomes" id="UP000186132"/>
    </source>
</evidence>
<gene>
    <name evidence="3" type="ORF">SAMN05443575_2221</name>
</gene>
<dbReference type="SUPFAM" id="SSF52091">
    <property type="entry name" value="SpoIIaa-like"/>
    <property type="match status" value="1"/>
</dbReference>
<protein>
    <submittedName>
        <fullName evidence="3">Anti-anti-sigma factor</fullName>
    </submittedName>
</protein>
<evidence type="ECO:0000313" key="3">
    <source>
        <dbReference type="EMBL" id="SHG54682.1"/>
    </source>
</evidence>
<keyword evidence="4" id="KW-1185">Reference proteome</keyword>
<dbReference type="InterPro" id="IPR002645">
    <property type="entry name" value="STAS_dom"/>
</dbReference>
<accession>A0A1M5KPA9</accession>
<dbReference type="STRING" id="1206085.SAMN05443575_2221"/>
<feature type="domain" description="STAS" evidence="2">
    <location>
        <begin position="34"/>
        <end position="118"/>
    </location>
</feature>
<sequence length="144" mass="15441">MTSEHSTAPHPPTSADAPLEMSVETVRCDATHALVRVAGELRLATSAPLLAVLRSHHRTGRRFVRLDVSRVTHVDDAALPDIVRVHQDLLATRGTLVVTGVRSAVARALRRTGLDEVLFVGGARADGDTPDGFELRDVLALAAR</sequence>
<dbReference type="EMBL" id="FQVU01000003">
    <property type="protein sequence ID" value="SHG54682.1"/>
    <property type="molecule type" value="Genomic_DNA"/>
</dbReference>
<dbReference type="AlphaFoldDB" id="A0A1M5KPA9"/>
<name>A0A1M5KPA9_9ACTN</name>
<dbReference type="CDD" id="cd07043">
    <property type="entry name" value="STAS_anti-anti-sigma_factors"/>
    <property type="match status" value="1"/>
</dbReference>
<feature type="region of interest" description="Disordered" evidence="1">
    <location>
        <begin position="1"/>
        <end position="20"/>
    </location>
</feature>
<dbReference type="Gene3D" id="3.30.750.24">
    <property type="entry name" value="STAS domain"/>
    <property type="match status" value="1"/>
</dbReference>
<proteinExistence type="predicted"/>
<organism evidence="3 4">
    <name type="scientific">Jatrophihabitans endophyticus</name>
    <dbReference type="NCBI Taxonomy" id="1206085"/>
    <lineage>
        <taxon>Bacteria</taxon>
        <taxon>Bacillati</taxon>
        <taxon>Actinomycetota</taxon>
        <taxon>Actinomycetes</taxon>
        <taxon>Jatrophihabitantales</taxon>
        <taxon>Jatrophihabitantaceae</taxon>
        <taxon>Jatrophihabitans</taxon>
    </lineage>
</organism>
<evidence type="ECO:0000256" key="1">
    <source>
        <dbReference type="SAM" id="MobiDB-lite"/>
    </source>
</evidence>
<dbReference type="OrthoDB" id="9793697at2"/>
<dbReference type="RefSeq" id="WP_073390088.1">
    <property type="nucleotide sequence ID" value="NZ_FQVU01000003.1"/>
</dbReference>
<dbReference type="Proteomes" id="UP000186132">
    <property type="component" value="Unassembled WGS sequence"/>
</dbReference>
<evidence type="ECO:0000259" key="2">
    <source>
        <dbReference type="PROSITE" id="PS50801"/>
    </source>
</evidence>
<dbReference type="PROSITE" id="PS50801">
    <property type="entry name" value="STAS"/>
    <property type="match status" value="1"/>
</dbReference>
<dbReference type="InterPro" id="IPR036513">
    <property type="entry name" value="STAS_dom_sf"/>
</dbReference>
<reference evidence="3 4" key="1">
    <citation type="submission" date="2016-11" db="EMBL/GenBank/DDBJ databases">
        <authorList>
            <person name="Jaros S."/>
            <person name="Januszkiewicz K."/>
            <person name="Wedrychowicz H."/>
        </authorList>
    </citation>
    <scope>NUCLEOTIDE SEQUENCE [LARGE SCALE GENOMIC DNA]</scope>
    <source>
        <strain evidence="3 4">DSM 45627</strain>
    </source>
</reference>